<dbReference type="PROSITE" id="PS51987">
    <property type="entry name" value="GS_CATALYTIC"/>
    <property type="match status" value="1"/>
</dbReference>
<dbReference type="Pfam" id="PF03951">
    <property type="entry name" value="Gln-synt_N"/>
    <property type="match status" value="1"/>
</dbReference>
<evidence type="ECO:0000256" key="1">
    <source>
        <dbReference type="ARBA" id="ARBA00009897"/>
    </source>
</evidence>
<dbReference type="InterPro" id="IPR014746">
    <property type="entry name" value="Gln_synth/guanido_kin_cat_dom"/>
</dbReference>
<feature type="domain" description="GS catalytic" evidence="6">
    <location>
        <begin position="127"/>
        <end position="492"/>
    </location>
</feature>
<dbReference type="Gene3D" id="3.30.590.10">
    <property type="entry name" value="Glutamine synthetase/guanido kinase, catalytic domain"/>
    <property type="match status" value="1"/>
</dbReference>
<evidence type="ECO:0000259" key="6">
    <source>
        <dbReference type="PROSITE" id="PS51987"/>
    </source>
</evidence>
<dbReference type="Pfam" id="PF00120">
    <property type="entry name" value="Gln-synt_C"/>
    <property type="match status" value="1"/>
</dbReference>
<dbReference type="RefSeq" id="WP_108577744.1">
    <property type="nucleotide sequence ID" value="NZ_CP026952.1"/>
</dbReference>
<dbReference type="InterPro" id="IPR036651">
    <property type="entry name" value="Gln_synt_N_sf"/>
</dbReference>
<dbReference type="Gene3D" id="3.10.20.70">
    <property type="entry name" value="Glutamine synthetase, N-terminal domain"/>
    <property type="match status" value="1"/>
</dbReference>
<evidence type="ECO:0000256" key="4">
    <source>
        <dbReference type="PROSITE-ProRule" id="PRU01331"/>
    </source>
</evidence>
<reference evidence="8" key="1">
    <citation type="submission" date="2018-01" db="EMBL/GenBank/DDBJ databases">
        <authorList>
            <person name="Li J."/>
        </authorList>
    </citation>
    <scope>NUCLEOTIDE SEQUENCE [LARGE SCALE GENOMIC DNA]</scope>
    <source>
        <strain evidence="8">592</strain>
    </source>
</reference>
<dbReference type="InterPro" id="IPR008147">
    <property type="entry name" value="Gln_synt_N"/>
</dbReference>
<dbReference type="PANTHER" id="PTHR43407">
    <property type="entry name" value="GLUTAMINE SYNTHETASE"/>
    <property type="match status" value="1"/>
</dbReference>
<keyword evidence="8" id="KW-1185">Reference proteome</keyword>
<comment type="similarity">
    <text evidence="1 4 5">Belongs to the glutamine synthetase family.</text>
</comment>
<name>A0A2S0WL75_9ACTN</name>
<dbReference type="GO" id="GO:0019740">
    <property type="term" value="P:nitrogen utilization"/>
    <property type="evidence" value="ECO:0007669"/>
    <property type="project" value="TreeGrafter"/>
</dbReference>
<dbReference type="KEGG" id="aez:C3E78_07740"/>
<dbReference type="SUPFAM" id="SSF54368">
    <property type="entry name" value="Glutamine synthetase, N-terminal domain"/>
    <property type="match status" value="1"/>
</dbReference>
<evidence type="ECO:0000256" key="2">
    <source>
        <dbReference type="ARBA" id="ARBA00012937"/>
    </source>
</evidence>
<proteinExistence type="inferred from homology"/>
<protein>
    <recommendedName>
        <fullName evidence="2">glutamine synthetase</fullName>
        <ecNumber evidence="2">6.3.1.2</ecNumber>
    </recommendedName>
    <alternativeName>
        <fullName evidence="3">Glutamine synthetase I beta</fullName>
    </alternativeName>
</protein>
<organism evidence="7 8">
    <name type="scientific">Aeromicrobium chenweiae</name>
    <dbReference type="NCBI Taxonomy" id="2079793"/>
    <lineage>
        <taxon>Bacteria</taxon>
        <taxon>Bacillati</taxon>
        <taxon>Actinomycetota</taxon>
        <taxon>Actinomycetes</taxon>
        <taxon>Propionibacteriales</taxon>
        <taxon>Nocardioidaceae</taxon>
        <taxon>Aeromicrobium</taxon>
    </lineage>
</organism>
<dbReference type="GO" id="GO:0004356">
    <property type="term" value="F:glutamine synthetase activity"/>
    <property type="evidence" value="ECO:0007669"/>
    <property type="project" value="UniProtKB-EC"/>
</dbReference>
<evidence type="ECO:0000256" key="5">
    <source>
        <dbReference type="RuleBase" id="RU000384"/>
    </source>
</evidence>
<dbReference type="EMBL" id="CP026952">
    <property type="protein sequence ID" value="AWB92099.1"/>
    <property type="molecule type" value="Genomic_DNA"/>
</dbReference>
<dbReference type="SUPFAM" id="SSF55931">
    <property type="entry name" value="Glutamine synthetase/guanido kinase"/>
    <property type="match status" value="1"/>
</dbReference>
<dbReference type="GO" id="GO:0006542">
    <property type="term" value="P:glutamine biosynthetic process"/>
    <property type="evidence" value="ECO:0007669"/>
    <property type="project" value="InterPro"/>
</dbReference>
<accession>A0A5F2ETX7</accession>
<dbReference type="PANTHER" id="PTHR43407:SF1">
    <property type="entry name" value="LENGSIN"/>
    <property type="match status" value="1"/>
</dbReference>
<dbReference type="GO" id="GO:0005737">
    <property type="term" value="C:cytoplasm"/>
    <property type="evidence" value="ECO:0007669"/>
    <property type="project" value="TreeGrafter"/>
</dbReference>
<dbReference type="Proteomes" id="UP000244384">
    <property type="component" value="Chromosome"/>
</dbReference>
<sequence>MVTYAFEPHPIVRLFEKPAAEFTCSDLVRAAEQLELRQVNLRYVGGDGRLKTVAFPVDSREHLTEVLTQGERVDGSSIFPGVGSDASDVYIVPRHRTAFVNPFGERPSLDVLCSFYDEEGKPLSYAREQVVRKASEALTEETGMVLEAFGELEYYLVDAPDPVFPVEEEHGYQESEPFSKGQRVREQVLGHLAAMGIKLKYAHGEVGNILEEDRQLVQHEIEFWPVPVEQAADVLVMAKWVVREVAYQHGLEVTFAPSVSSGGAGSGLHVHSRLVRDGASTITDDGGVNDTGRRLIAGYLSMAKALTAFGNTVPTSYLRFTEGGESPEGISWGETDRTGLVRVPLAWGGGVLPGMVAHANPGSSEPIPEQAIHPQTVELRLGDGSADVHLLLAGMAVAARRGLADPDSLKVAERLSTDKHDKFEQLPASCSESADVLQRERAGLEADGVFPPDLIDSVIDRLRSYDDAKLMKKAAKDDATREELVRRFWHVG</sequence>
<dbReference type="OrthoDB" id="3277468at2"/>
<evidence type="ECO:0000313" key="7">
    <source>
        <dbReference type="EMBL" id="AWB92099.1"/>
    </source>
</evidence>
<dbReference type="AlphaFoldDB" id="A0A2S0WL75"/>
<dbReference type="SMART" id="SM01230">
    <property type="entry name" value="Gln-synt_C"/>
    <property type="match status" value="1"/>
</dbReference>
<gene>
    <name evidence="7" type="ORF">C3E78_07740</name>
</gene>
<dbReference type="GO" id="GO:0016020">
    <property type="term" value="C:membrane"/>
    <property type="evidence" value="ECO:0007669"/>
    <property type="project" value="TreeGrafter"/>
</dbReference>
<evidence type="ECO:0000256" key="3">
    <source>
        <dbReference type="ARBA" id="ARBA00033230"/>
    </source>
</evidence>
<accession>A0A2S0WL75</accession>
<dbReference type="InterPro" id="IPR008146">
    <property type="entry name" value="Gln_synth_cat_dom"/>
</dbReference>
<evidence type="ECO:0000313" key="8">
    <source>
        <dbReference type="Proteomes" id="UP000244384"/>
    </source>
</evidence>
<dbReference type="EC" id="6.3.1.2" evidence="2"/>